<dbReference type="Gene3D" id="3.90.1150.10">
    <property type="entry name" value="Aspartate Aminotransferase, domain 1"/>
    <property type="match status" value="1"/>
</dbReference>
<dbReference type="EMBL" id="CP045529">
    <property type="protein sequence ID" value="QFU97459.1"/>
    <property type="molecule type" value="Genomic_DNA"/>
</dbReference>
<dbReference type="AlphaFoldDB" id="A0A5P9Q7V2"/>
<gene>
    <name evidence="1" type="ORF">KDY119_00957</name>
</gene>
<keyword evidence="2" id="KW-1185">Reference proteome</keyword>
<dbReference type="InterPro" id="IPR015421">
    <property type="entry name" value="PyrdxlP-dep_Trfase_major"/>
</dbReference>
<reference evidence="1 2" key="1">
    <citation type="submission" date="2019-10" db="EMBL/GenBank/DDBJ databases">
        <title>Genome sequence of Luteimicrobium xylanilyticum HY-24.</title>
        <authorList>
            <person name="Kim D.Y."/>
            <person name="Park H.-Y."/>
        </authorList>
    </citation>
    <scope>NUCLEOTIDE SEQUENCE [LARGE SCALE GENOMIC DNA]</scope>
    <source>
        <strain evidence="1 2">HY-24</strain>
    </source>
</reference>
<dbReference type="SUPFAM" id="SSF53383">
    <property type="entry name" value="PLP-dependent transferases"/>
    <property type="match status" value="1"/>
</dbReference>
<dbReference type="Gene3D" id="3.40.640.10">
    <property type="entry name" value="Type I PLP-dependent aspartate aminotransferase-like (Major domain)"/>
    <property type="match status" value="1"/>
</dbReference>
<protein>
    <submittedName>
        <fullName evidence="1">Aminotransferase</fullName>
        <ecNumber evidence="1">2.6.1.-</ecNumber>
    </submittedName>
</protein>
<evidence type="ECO:0000313" key="2">
    <source>
        <dbReference type="Proteomes" id="UP000326702"/>
    </source>
</evidence>
<dbReference type="GO" id="GO:0004069">
    <property type="term" value="F:L-aspartate:2-oxoglutarate aminotransferase activity"/>
    <property type="evidence" value="ECO:0007669"/>
    <property type="project" value="InterPro"/>
</dbReference>
<dbReference type="PANTHER" id="PTHR43799">
    <property type="entry name" value="AMINOTRANSFERASE, PUTATIVE-RELATED"/>
    <property type="match status" value="1"/>
</dbReference>
<proteinExistence type="predicted"/>
<dbReference type="RefSeq" id="WP_036952285.1">
    <property type="nucleotide sequence ID" value="NZ_BAABIH010000001.1"/>
</dbReference>
<dbReference type="KEGG" id="lxl:KDY119_00957"/>
<dbReference type="InterPro" id="IPR015422">
    <property type="entry name" value="PyrdxlP-dep_Trfase_small"/>
</dbReference>
<dbReference type="Pfam" id="PF12897">
    <property type="entry name" value="Asp_aminotransf"/>
    <property type="match status" value="1"/>
</dbReference>
<keyword evidence="1" id="KW-0032">Aminotransferase</keyword>
<dbReference type="EC" id="2.6.1.-" evidence="1"/>
<sequence length="426" mass="45486">MTTLDALDPAALAALHERLAAQYGELQARGLKLDLTRGKPSAEQLDLSNALLALPGEGEFRAADGTDCRNYGGLAGLPELRAIWSELLGIPTAQLVAGGASSLTMMRDVLTYALLHGRDASPRPWGREDVVRFVCPVPGYDRHFAMLEALGIEMITVDMTETGPDVDAIERLVATDPTVKGMWLVPTYANPTGDTTTLEVAARLAAMPAAAPDFTVMWDNAYAVHHLTEDEAKAVDILGLAAGSGHPDRFVVFASSSKITFAGAGVAFLAGSAGTVAWYLKHLAYGSIGPDKLNQLRHARFFEDAEGVRALMRRHRDILAPKFAAVEEILEERLGGRGVATWSKPLGGYFVDLDVVEGTARRVVALAKDAGIALTPAGSAYPHGDDPRDRNIRLAPSFPPVEELREAMDGVATCVLLAAAEARLAR</sequence>
<keyword evidence="1" id="KW-0808">Transferase</keyword>
<dbReference type="InterPro" id="IPR015424">
    <property type="entry name" value="PyrdxlP-dep_Trfase"/>
</dbReference>
<organism evidence="1 2">
    <name type="scientific">Luteimicrobium xylanilyticum</name>
    <dbReference type="NCBI Taxonomy" id="1133546"/>
    <lineage>
        <taxon>Bacteria</taxon>
        <taxon>Bacillati</taxon>
        <taxon>Actinomycetota</taxon>
        <taxon>Actinomycetes</taxon>
        <taxon>Micrococcales</taxon>
        <taxon>Luteimicrobium</taxon>
    </lineage>
</organism>
<evidence type="ECO:0000313" key="1">
    <source>
        <dbReference type="EMBL" id="QFU97459.1"/>
    </source>
</evidence>
<accession>A0A5P9Q7V2</accession>
<dbReference type="OrthoDB" id="9802328at2"/>
<dbReference type="PANTHER" id="PTHR43799:SF1">
    <property type="entry name" value="ASPARTATE AMINOTRANSFERASE"/>
    <property type="match status" value="1"/>
</dbReference>
<dbReference type="Proteomes" id="UP000326702">
    <property type="component" value="Chromosome"/>
</dbReference>
<dbReference type="InterPro" id="IPR024551">
    <property type="entry name" value="AspAT_Ic"/>
</dbReference>
<name>A0A5P9Q7V2_9MICO</name>